<feature type="transmembrane region" description="Helical" evidence="1">
    <location>
        <begin position="120"/>
        <end position="139"/>
    </location>
</feature>
<organism evidence="2 3">
    <name type="scientific">Anaerosolibacter carboniphilus</name>
    <dbReference type="NCBI Taxonomy" id="1417629"/>
    <lineage>
        <taxon>Bacteria</taxon>
        <taxon>Bacillati</taxon>
        <taxon>Bacillota</taxon>
        <taxon>Clostridia</taxon>
        <taxon>Peptostreptococcales</taxon>
        <taxon>Thermotaleaceae</taxon>
        <taxon>Anaerosolibacter</taxon>
    </lineage>
</organism>
<feature type="transmembrane region" description="Helical" evidence="1">
    <location>
        <begin position="190"/>
        <end position="209"/>
    </location>
</feature>
<dbReference type="AlphaFoldDB" id="A0A841KTZ4"/>
<keyword evidence="1" id="KW-0812">Transmembrane</keyword>
<dbReference type="InterPro" id="IPR025699">
    <property type="entry name" value="ABC2_memb-like"/>
</dbReference>
<gene>
    <name evidence="2" type="ORF">HNQ80_002982</name>
</gene>
<feature type="transmembrane region" description="Helical" evidence="1">
    <location>
        <begin position="38"/>
        <end position="57"/>
    </location>
</feature>
<sequence length="219" mass="25230">MFNLILKDILIQKKTFIFAFLYSIFAMFAFQTAEFLQFYIMGSVAVAYLMILTAITLDDKYKSDVLFMSLPLKRIHMVTAKYLSIFVFTAIALLISGVIGVIANLAGFPFDIRYMNITDMLATFVSVGIWASLFLPFYFKYGATHIRIVNILFFLAVFFAPSFLIDFLSKENDSWISSILYQFNHFASELVGLFIFAVILFLLLISYFVSVRIYTKKDF</sequence>
<keyword evidence="3" id="KW-1185">Reference proteome</keyword>
<dbReference type="EMBL" id="JACHEN010000018">
    <property type="protein sequence ID" value="MBB6216877.1"/>
    <property type="molecule type" value="Genomic_DNA"/>
</dbReference>
<keyword evidence="1" id="KW-0472">Membrane</keyword>
<evidence type="ECO:0000313" key="2">
    <source>
        <dbReference type="EMBL" id="MBB6216877.1"/>
    </source>
</evidence>
<evidence type="ECO:0008006" key="4">
    <source>
        <dbReference type="Google" id="ProtNLM"/>
    </source>
</evidence>
<dbReference type="Pfam" id="PF13346">
    <property type="entry name" value="ABC2_membrane_5"/>
    <property type="match status" value="1"/>
</dbReference>
<feature type="transmembrane region" description="Helical" evidence="1">
    <location>
        <begin position="78"/>
        <end position="108"/>
    </location>
</feature>
<comment type="caution">
    <text evidence="2">The sequence shown here is derived from an EMBL/GenBank/DDBJ whole genome shotgun (WGS) entry which is preliminary data.</text>
</comment>
<evidence type="ECO:0000256" key="1">
    <source>
        <dbReference type="SAM" id="Phobius"/>
    </source>
</evidence>
<feature type="transmembrane region" description="Helical" evidence="1">
    <location>
        <begin position="15"/>
        <end position="32"/>
    </location>
</feature>
<reference evidence="2 3" key="1">
    <citation type="submission" date="2020-08" db="EMBL/GenBank/DDBJ databases">
        <title>Genomic Encyclopedia of Type Strains, Phase IV (KMG-IV): sequencing the most valuable type-strain genomes for metagenomic binning, comparative biology and taxonomic classification.</title>
        <authorList>
            <person name="Goeker M."/>
        </authorList>
    </citation>
    <scope>NUCLEOTIDE SEQUENCE [LARGE SCALE GENOMIC DNA]</scope>
    <source>
        <strain evidence="2 3">DSM 103526</strain>
    </source>
</reference>
<dbReference type="PANTHER" id="PTHR41309:SF2">
    <property type="entry name" value="MEMBRANE PROTEIN"/>
    <property type="match status" value="1"/>
</dbReference>
<proteinExistence type="predicted"/>
<protein>
    <recommendedName>
        <fullName evidence="4">ABC-2 family transporter protein</fullName>
    </recommendedName>
</protein>
<name>A0A841KTZ4_9FIRM</name>
<accession>A0A841KTZ4</accession>
<dbReference type="RefSeq" id="WP_184311399.1">
    <property type="nucleotide sequence ID" value="NZ_JACHEN010000018.1"/>
</dbReference>
<keyword evidence="1" id="KW-1133">Transmembrane helix</keyword>
<evidence type="ECO:0000313" key="3">
    <source>
        <dbReference type="Proteomes" id="UP000579281"/>
    </source>
</evidence>
<dbReference type="Proteomes" id="UP000579281">
    <property type="component" value="Unassembled WGS sequence"/>
</dbReference>
<feature type="transmembrane region" description="Helical" evidence="1">
    <location>
        <begin position="151"/>
        <end position="170"/>
    </location>
</feature>
<dbReference type="PANTHER" id="PTHR41309">
    <property type="entry name" value="MEMBRANE PROTEIN-RELATED"/>
    <property type="match status" value="1"/>
</dbReference>